<dbReference type="eggNOG" id="COG5002">
    <property type="taxonomic scope" value="Bacteria"/>
</dbReference>
<dbReference type="InterPro" id="IPR036097">
    <property type="entry name" value="HisK_dim/P_sf"/>
</dbReference>
<dbReference type="CDD" id="cd00075">
    <property type="entry name" value="HATPase"/>
    <property type="match status" value="1"/>
</dbReference>
<sequence>MNFLKDKVTIRTLQFTILSLIGNSFMAFLVYKLMVKEHPNFTSVNLTLLAIVIALITVIESIVFWSNQRNIFERQKLFRESLKKILKDDKAKRIVLDKDDPFYDLANAINLINSHNRHQVHEIVNQKNELRAIMDNLPVGILVINRHRELQISNHYARKQFNITDLNVPHPYSMDLQNSEVSKLIEQSFESHQTSFGHIQFDDQHTYEVSVVYSPKAHHRFEIVVLLYDISEEMRAKQVEEDFINNASHELRTPITSIGGFAETLLNGAKDDPETLDQFLTIIKDESGKLTQLTEDILTMSRIPKNEKKWEEVPLVETINQNIQILAKQIEQRHLQINMNIKNDQEVNVIKKDFYQIVKNLLSNAISYNIDGGQIIFDYAEDTKGWSLTVRDTGEGIPNDQINRIFERFYRVDGVRSTEPIGGTGLGLAIVKEAVEDMNGKISVKSILNTGTEITIRFKK</sequence>
<feature type="transmembrane region" description="Helical" evidence="9">
    <location>
        <begin position="46"/>
        <end position="66"/>
    </location>
</feature>
<feature type="transmembrane region" description="Helical" evidence="9">
    <location>
        <begin position="12"/>
        <end position="34"/>
    </location>
</feature>
<name>G8PC05_PEDCP</name>
<evidence type="ECO:0000256" key="3">
    <source>
        <dbReference type="ARBA" id="ARBA00012438"/>
    </source>
</evidence>
<keyword evidence="9" id="KW-0812">Transmembrane</keyword>
<dbReference type="Gene3D" id="3.30.565.10">
    <property type="entry name" value="Histidine kinase-like ATPase, C-terminal domain"/>
    <property type="match status" value="1"/>
</dbReference>
<dbReference type="Pfam" id="PF00512">
    <property type="entry name" value="HisKA"/>
    <property type="match status" value="1"/>
</dbReference>
<evidence type="ECO:0000313" key="11">
    <source>
        <dbReference type="EMBL" id="AEV94824.1"/>
    </source>
</evidence>
<dbReference type="InterPro" id="IPR005467">
    <property type="entry name" value="His_kinase_dom"/>
</dbReference>
<dbReference type="InterPro" id="IPR003661">
    <property type="entry name" value="HisK_dim/P_dom"/>
</dbReference>
<keyword evidence="9" id="KW-1133">Transmembrane helix</keyword>
<dbReference type="GO" id="GO:0004721">
    <property type="term" value="F:phosphoprotein phosphatase activity"/>
    <property type="evidence" value="ECO:0007669"/>
    <property type="project" value="TreeGrafter"/>
</dbReference>
<dbReference type="STRING" id="701521.PECL_523"/>
<evidence type="ECO:0000256" key="6">
    <source>
        <dbReference type="ARBA" id="ARBA00022777"/>
    </source>
</evidence>
<dbReference type="SUPFAM" id="SSF55874">
    <property type="entry name" value="ATPase domain of HSP90 chaperone/DNA topoisomerase II/histidine kinase"/>
    <property type="match status" value="1"/>
</dbReference>
<dbReference type="InterPro" id="IPR050351">
    <property type="entry name" value="BphY/WalK/GraS-like"/>
</dbReference>
<feature type="domain" description="Histidine kinase" evidence="10">
    <location>
        <begin position="246"/>
        <end position="460"/>
    </location>
</feature>
<dbReference type="EMBL" id="CP003137">
    <property type="protein sequence ID" value="AEV94824.1"/>
    <property type="molecule type" value="Genomic_DNA"/>
</dbReference>
<dbReference type="Gene3D" id="3.30.450.20">
    <property type="entry name" value="PAS domain"/>
    <property type="match status" value="1"/>
</dbReference>
<dbReference type="PATRIC" id="fig|701521.8.peg.501"/>
<dbReference type="FunFam" id="1.10.287.130:FF:000001">
    <property type="entry name" value="Two-component sensor histidine kinase"/>
    <property type="match status" value="1"/>
</dbReference>
<evidence type="ECO:0000313" key="12">
    <source>
        <dbReference type="Proteomes" id="UP000005444"/>
    </source>
</evidence>
<dbReference type="CDD" id="cd00082">
    <property type="entry name" value="HisKA"/>
    <property type="match status" value="1"/>
</dbReference>
<dbReference type="GO" id="GO:0005886">
    <property type="term" value="C:plasma membrane"/>
    <property type="evidence" value="ECO:0007669"/>
    <property type="project" value="TreeGrafter"/>
</dbReference>
<evidence type="ECO:0000256" key="1">
    <source>
        <dbReference type="ARBA" id="ARBA00000085"/>
    </source>
</evidence>
<dbReference type="Pfam" id="PF02518">
    <property type="entry name" value="HATPase_c"/>
    <property type="match status" value="1"/>
</dbReference>
<dbReference type="PRINTS" id="PR00344">
    <property type="entry name" value="BCTRLSENSOR"/>
</dbReference>
<comment type="subcellular location">
    <subcellularLocation>
        <location evidence="2">Membrane</location>
    </subcellularLocation>
</comment>
<dbReference type="SMART" id="SM00388">
    <property type="entry name" value="HisKA"/>
    <property type="match status" value="1"/>
</dbReference>
<protein>
    <recommendedName>
        <fullName evidence="3">histidine kinase</fullName>
        <ecNumber evidence="3">2.7.13.3</ecNumber>
    </recommendedName>
</protein>
<keyword evidence="12" id="KW-1185">Reference proteome</keyword>
<keyword evidence="6 11" id="KW-0418">Kinase</keyword>
<evidence type="ECO:0000256" key="5">
    <source>
        <dbReference type="ARBA" id="ARBA00022679"/>
    </source>
</evidence>
<evidence type="ECO:0000256" key="2">
    <source>
        <dbReference type="ARBA" id="ARBA00004370"/>
    </source>
</evidence>
<dbReference type="InterPro" id="IPR003594">
    <property type="entry name" value="HATPase_dom"/>
</dbReference>
<dbReference type="EC" id="2.7.13.3" evidence="3"/>
<gene>
    <name evidence="11" type="primary">phoR</name>
    <name evidence="11" type="ordered locus">PECL_523</name>
</gene>
<evidence type="ECO:0000256" key="9">
    <source>
        <dbReference type="SAM" id="Phobius"/>
    </source>
</evidence>
<dbReference type="PANTHER" id="PTHR45453">
    <property type="entry name" value="PHOSPHATE REGULON SENSOR PROTEIN PHOR"/>
    <property type="match status" value="1"/>
</dbReference>
<dbReference type="SMART" id="SM00387">
    <property type="entry name" value="HATPase_c"/>
    <property type="match status" value="1"/>
</dbReference>
<keyword evidence="7" id="KW-0902">Two-component regulatory system</keyword>
<dbReference type="KEGG" id="pce:PECL_523"/>
<evidence type="ECO:0000256" key="7">
    <source>
        <dbReference type="ARBA" id="ARBA00023012"/>
    </source>
</evidence>
<dbReference type="AlphaFoldDB" id="G8PC05"/>
<dbReference type="HOGENOM" id="CLU_000445_89_2_9"/>
<dbReference type="SUPFAM" id="SSF47384">
    <property type="entry name" value="Homodimeric domain of signal transducing histidine kinase"/>
    <property type="match status" value="1"/>
</dbReference>
<dbReference type="RefSeq" id="WP_014215021.1">
    <property type="nucleotide sequence ID" value="NC_016605.1"/>
</dbReference>
<dbReference type="Proteomes" id="UP000005444">
    <property type="component" value="Chromosome"/>
</dbReference>
<evidence type="ECO:0000259" key="10">
    <source>
        <dbReference type="PROSITE" id="PS50109"/>
    </source>
</evidence>
<keyword evidence="8 9" id="KW-0472">Membrane</keyword>
<keyword evidence="5" id="KW-0808">Transferase</keyword>
<proteinExistence type="predicted"/>
<keyword evidence="4" id="KW-0597">Phosphoprotein</keyword>
<organism evidence="11 12">
    <name type="scientific">Pediococcus claussenii (strain ATCC BAA-344 / DSM 14800 / JCM 18046 / KCTC 3811 / LMG 21948 / P06)</name>
    <dbReference type="NCBI Taxonomy" id="701521"/>
    <lineage>
        <taxon>Bacteria</taxon>
        <taxon>Bacillati</taxon>
        <taxon>Bacillota</taxon>
        <taxon>Bacilli</taxon>
        <taxon>Lactobacillales</taxon>
        <taxon>Lactobacillaceae</taxon>
        <taxon>Pediococcus</taxon>
    </lineage>
</organism>
<dbReference type="PANTHER" id="PTHR45453:SF1">
    <property type="entry name" value="PHOSPHATE REGULON SENSOR PROTEIN PHOR"/>
    <property type="match status" value="1"/>
</dbReference>
<evidence type="ECO:0000256" key="8">
    <source>
        <dbReference type="ARBA" id="ARBA00023136"/>
    </source>
</evidence>
<evidence type="ECO:0000256" key="4">
    <source>
        <dbReference type="ARBA" id="ARBA00022553"/>
    </source>
</evidence>
<dbReference type="GO" id="GO:0000155">
    <property type="term" value="F:phosphorelay sensor kinase activity"/>
    <property type="evidence" value="ECO:0007669"/>
    <property type="project" value="InterPro"/>
</dbReference>
<dbReference type="InterPro" id="IPR036890">
    <property type="entry name" value="HATPase_C_sf"/>
</dbReference>
<accession>G8PC05</accession>
<dbReference type="GO" id="GO:0016036">
    <property type="term" value="P:cellular response to phosphate starvation"/>
    <property type="evidence" value="ECO:0007669"/>
    <property type="project" value="TreeGrafter"/>
</dbReference>
<dbReference type="FunFam" id="3.30.565.10:FF:000006">
    <property type="entry name" value="Sensor histidine kinase WalK"/>
    <property type="match status" value="1"/>
</dbReference>
<dbReference type="InterPro" id="IPR004358">
    <property type="entry name" value="Sig_transdc_His_kin-like_C"/>
</dbReference>
<comment type="catalytic activity">
    <reaction evidence="1">
        <text>ATP + protein L-histidine = ADP + protein N-phospho-L-histidine.</text>
        <dbReference type="EC" id="2.7.13.3"/>
    </reaction>
</comment>
<reference evidence="11 12" key="1">
    <citation type="journal article" date="2012" name="J. Bacteriol.">
        <title>Complete Genome Sequence of the Beer Spoilage Organism Pediococcus claussenii ATCC BAA-344T.</title>
        <authorList>
            <person name="Pittet V."/>
            <person name="Abegunde T."/>
            <person name="Marfleet T."/>
            <person name="Haakensen M."/>
            <person name="Morrow K."/>
            <person name="Jayaprakash T."/>
            <person name="Schroeder K."/>
            <person name="Trost B."/>
            <person name="Byrns S."/>
            <person name="Bergsveinson J."/>
            <person name="Kusalik A."/>
            <person name="Ziola B."/>
        </authorList>
    </citation>
    <scope>NUCLEOTIDE SEQUENCE [LARGE SCALE GENOMIC DNA]</scope>
    <source>
        <strain evidence="11 12">ATCC BAA-344</strain>
    </source>
</reference>
<dbReference type="PROSITE" id="PS50109">
    <property type="entry name" value="HIS_KIN"/>
    <property type="match status" value="1"/>
</dbReference>
<dbReference type="Gene3D" id="1.10.287.130">
    <property type="match status" value="1"/>
</dbReference>